<protein>
    <submittedName>
        <fullName evidence="1">Uncharacterized protein</fullName>
    </submittedName>
</protein>
<keyword evidence="2" id="KW-1185">Reference proteome</keyword>
<evidence type="ECO:0000313" key="1">
    <source>
        <dbReference type="EMBL" id="TWT55548.1"/>
    </source>
</evidence>
<reference evidence="1 2" key="1">
    <citation type="submission" date="2019-02" db="EMBL/GenBank/DDBJ databases">
        <title>Deep-cultivation of Planctomycetes and their phenomic and genomic characterization uncovers novel biology.</title>
        <authorList>
            <person name="Wiegand S."/>
            <person name="Jogler M."/>
            <person name="Boedeker C."/>
            <person name="Pinto D."/>
            <person name="Vollmers J."/>
            <person name="Rivas-Marin E."/>
            <person name="Kohn T."/>
            <person name="Peeters S.H."/>
            <person name="Heuer A."/>
            <person name="Rast P."/>
            <person name="Oberbeckmann S."/>
            <person name="Bunk B."/>
            <person name="Jeske O."/>
            <person name="Meyerdierks A."/>
            <person name="Storesund J.E."/>
            <person name="Kallscheuer N."/>
            <person name="Luecker S."/>
            <person name="Lage O.M."/>
            <person name="Pohl T."/>
            <person name="Merkel B.J."/>
            <person name="Hornburger P."/>
            <person name="Mueller R.-W."/>
            <person name="Bruemmer F."/>
            <person name="Labrenz M."/>
            <person name="Spormann A.M."/>
            <person name="Op Den Camp H."/>
            <person name="Overmann J."/>
            <person name="Amann R."/>
            <person name="Jetten M.S.M."/>
            <person name="Mascher T."/>
            <person name="Medema M.H."/>
            <person name="Devos D.P."/>
            <person name="Kaster A.-K."/>
            <person name="Ovreas L."/>
            <person name="Rohde M."/>
            <person name="Galperin M.Y."/>
            <person name="Jogler C."/>
        </authorList>
    </citation>
    <scope>NUCLEOTIDE SEQUENCE [LARGE SCALE GENOMIC DNA]</scope>
    <source>
        <strain evidence="1 2">KOR42</strain>
    </source>
</reference>
<gene>
    <name evidence="1" type="ORF">KOR42_26750</name>
</gene>
<evidence type="ECO:0000313" key="2">
    <source>
        <dbReference type="Proteomes" id="UP000317243"/>
    </source>
</evidence>
<dbReference type="EMBL" id="SIHI01000003">
    <property type="protein sequence ID" value="TWT55548.1"/>
    <property type="molecule type" value="Genomic_DNA"/>
</dbReference>
<proteinExistence type="predicted"/>
<sequence length="41" mass="4388">MSLRVVMISEVVIRVASTLHLAHGRAGNGQEVSRSSRGAVR</sequence>
<name>A0A5C5WY71_9PLAN</name>
<dbReference type="Proteomes" id="UP000317243">
    <property type="component" value="Unassembled WGS sequence"/>
</dbReference>
<dbReference type="AlphaFoldDB" id="A0A5C5WY71"/>
<comment type="caution">
    <text evidence="1">The sequence shown here is derived from an EMBL/GenBank/DDBJ whole genome shotgun (WGS) entry which is preliminary data.</text>
</comment>
<organism evidence="1 2">
    <name type="scientific">Thalassoglobus neptunius</name>
    <dbReference type="NCBI Taxonomy" id="1938619"/>
    <lineage>
        <taxon>Bacteria</taxon>
        <taxon>Pseudomonadati</taxon>
        <taxon>Planctomycetota</taxon>
        <taxon>Planctomycetia</taxon>
        <taxon>Planctomycetales</taxon>
        <taxon>Planctomycetaceae</taxon>
        <taxon>Thalassoglobus</taxon>
    </lineage>
</organism>
<accession>A0A5C5WY71</accession>